<evidence type="ECO:0000256" key="1">
    <source>
        <dbReference type="ARBA" id="ARBA00023163"/>
    </source>
</evidence>
<proteinExistence type="predicted"/>
<evidence type="ECO:0000313" key="4">
    <source>
        <dbReference type="Proteomes" id="UP000095591"/>
    </source>
</evidence>
<dbReference type="InterPro" id="IPR036735">
    <property type="entry name" value="NGN_dom_sf"/>
</dbReference>
<dbReference type="EMBL" id="CYXP01000008">
    <property type="protein sequence ID" value="CUN29110.1"/>
    <property type="molecule type" value="Genomic_DNA"/>
</dbReference>
<dbReference type="Pfam" id="PF02357">
    <property type="entry name" value="NusG"/>
    <property type="match status" value="1"/>
</dbReference>
<dbReference type="NCBIfam" id="NF033644">
    <property type="entry name" value="antiterm_UpxY"/>
    <property type="match status" value="1"/>
</dbReference>
<protein>
    <submittedName>
        <fullName evidence="3">Transcription termination factor nusG</fullName>
    </submittedName>
</protein>
<dbReference type="Proteomes" id="UP000095591">
    <property type="component" value="Unassembled WGS sequence"/>
</dbReference>
<dbReference type="SUPFAM" id="SSF82679">
    <property type="entry name" value="N-utilization substance G protein NusG, N-terminal domain"/>
    <property type="match status" value="1"/>
</dbReference>
<dbReference type="Gene3D" id="3.30.70.940">
    <property type="entry name" value="NusG, N-terminal domain"/>
    <property type="match status" value="1"/>
</dbReference>
<dbReference type="CDD" id="cd09895">
    <property type="entry name" value="NGN_SP_UpxY"/>
    <property type="match status" value="1"/>
</dbReference>
<keyword evidence="1" id="KW-0804">Transcription</keyword>
<dbReference type="InterPro" id="IPR006645">
    <property type="entry name" value="NGN-like_dom"/>
</dbReference>
<gene>
    <name evidence="3" type="ORF">ERS852429_03362</name>
</gene>
<organism evidence="3 4">
    <name type="scientific">Parabacteroides distasonis</name>
    <dbReference type="NCBI Taxonomy" id="823"/>
    <lineage>
        <taxon>Bacteria</taxon>
        <taxon>Pseudomonadati</taxon>
        <taxon>Bacteroidota</taxon>
        <taxon>Bacteroidia</taxon>
        <taxon>Bacteroidales</taxon>
        <taxon>Tannerellaceae</taxon>
        <taxon>Parabacteroides</taxon>
    </lineage>
</organism>
<evidence type="ECO:0000313" key="3">
    <source>
        <dbReference type="EMBL" id="CUN29110.1"/>
    </source>
</evidence>
<accession>A0A173VQN6</accession>
<dbReference type="RefSeq" id="WP_044546047.1">
    <property type="nucleotide sequence ID" value="NZ_CDRH01000483.1"/>
</dbReference>
<evidence type="ECO:0000259" key="2">
    <source>
        <dbReference type="Pfam" id="PF02357"/>
    </source>
</evidence>
<name>A0A173VQN6_PARDI</name>
<dbReference type="GO" id="GO:0006354">
    <property type="term" value="P:DNA-templated transcription elongation"/>
    <property type="evidence" value="ECO:0007669"/>
    <property type="project" value="InterPro"/>
</dbReference>
<feature type="domain" description="NusG-like N-terminal" evidence="2">
    <location>
        <begin position="8"/>
        <end position="104"/>
    </location>
</feature>
<sequence length="178" mass="20769">MEHPLTDNWFVLRDLTRPNAKRPAYRLLEEKGIEIFTPMRWRLVERKGKRIREEVPLLHDLLFAHTTCACMDPIVEEISTLQYRYLRGGYRKPMTVGHAEMNRFIHAVHSDDSPRYFLVEELTPAMYGRMIRIEGGPLDGYEGRLLSIRGARVKRLIVEIPGLLVAAVEVDPEYIRLL</sequence>
<dbReference type="AlphaFoldDB" id="A0A173VQN6"/>
<reference evidence="3 4" key="1">
    <citation type="submission" date="2015-09" db="EMBL/GenBank/DDBJ databases">
        <authorList>
            <consortium name="Pathogen Informatics"/>
        </authorList>
    </citation>
    <scope>NUCLEOTIDE SEQUENCE [LARGE SCALE GENOMIC DNA]</scope>
    <source>
        <strain evidence="3 4">2789STDY5608872</strain>
    </source>
</reference>